<dbReference type="Proteomes" id="UP000255165">
    <property type="component" value="Unassembled WGS sequence"/>
</dbReference>
<comment type="caution">
    <text evidence="2">The sequence shown here is derived from an EMBL/GenBank/DDBJ whole genome shotgun (WGS) entry which is preliminary data.</text>
</comment>
<feature type="chain" id="PRO_5016828606" evidence="1">
    <location>
        <begin position="27"/>
        <end position="154"/>
    </location>
</feature>
<name>A0A370NWZ8_9BURK</name>
<keyword evidence="3" id="KW-1185">Reference proteome</keyword>
<sequence>MKNTLWSVIVALSAFPAGLAATDAIAQNNSVTVVPLTATTRNAGHTAQATLAAQGDQTAITLLVGGVPGEVNAPPHLYAFIYRGTCASHDTKPAYDLNRTVLPDNLPGNGGVLTLSRRAPAILSELRGGGYTVVVRTSPADGNFDIFCGSIRAS</sequence>
<dbReference type="RefSeq" id="WP_115015634.1">
    <property type="nucleotide sequence ID" value="NZ_QKWJ01000011.1"/>
</dbReference>
<reference evidence="3" key="1">
    <citation type="submission" date="2018-06" db="EMBL/GenBank/DDBJ databases">
        <authorList>
            <person name="Feng T."/>
            <person name="Jeon C.O."/>
        </authorList>
    </citation>
    <scope>NUCLEOTIDE SEQUENCE [LARGE SCALE GENOMIC DNA]</scope>
    <source>
        <strain evidence="3">S23</strain>
    </source>
</reference>
<proteinExistence type="predicted"/>
<gene>
    <name evidence="2" type="ORF">DN412_12235</name>
</gene>
<evidence type="ECO:0000256" key="1">
    <source>
        <dbReference type="SAM" id="SignalP"/>
    </source>
</evidence>
<dbReference type="EMBL" id="QKWJ01000011">
    <property type="protein sequence ID" value="RDK10131.1"/>
    <property type="molecule type" value="Genomic_DNA"/>
</dbReference>
<evidence type="ECO:0000313" key="2">
    <source>
        <dbReference type="EMBL" id="RDK10131.1"/>
    </source>
</evidence>
<dbReference type="AlphaFoldDB" id="A0A370NWZ8"/>
<evidence type="ECO:0000313" key="3">
    <source>
        <dbReference type="Proteomes" id="UP000255165"/>
    </source>
</evidence>
<feature type="signal peptide" evidence="1">
    <location>
        <begin position="1"/>
        <end position="26"/>
    </location>
</feature>
<keyword evidence="1" id="KW-0732">Signal</keyword>
<protein>
    <submittedName>
        <fullName evidence="2">Uncharacterized protein</fullName>
    </submittedName>
</protein>
<accession>A0A370NWZ8</accession>
<organism evidence="2 3">
    <name type="scientific">Cupriavidus lacunae</name>
    <dbReference type="NCBI Taxonomy" id="2666307"/>
    <lineage>
        <taxon>Bacteria</taxon>
        <taxon>Pseudomonadati</taxon>
        <taxon>Pseudomonadota</taxon>
        <taxon>Betaproteobacteria</taxon>
        <taxon>Burkholderiales</taxon>
        <taxon>Burkholderiaceae</taxon>
        <taxon>Cupriavidus</taxon>
    </lineage>
</organism>